<dbReference type="KEGG" id="nmy:CJ229_002575"/>
<dbReference type="EMBL" id="CP136964">
    <property type="protein sequence ID" value="WOS96647.1"/>
    <property type="molecule type" value="Genomic_DNA"/>
</dbReference>
<dbReference type="InterPro" id="IPR058660">
    <property type="entry name" value="WHD_DnaB"/>
</dbReference>
<dbReference type="InterPro" id="IPR006343">
    <property type="entry name" value="DnaB/C_C"/>
</dbReference>
<dbReference type="Pfam" id="PF07261">
    <property type="entry name" value="DnaB_2"/>
    <property type="match status" value="1"/>
</dbReference>
<feature type="domain" description="DnaB/C C-terminal" evidence="3">
    <location>
        <begin position="293"/>
        <end position="362"/>
    </location>
</feature>
<protein>
    <submittedName>
        <fullName evidence="5">DnaD domain protein</fullName>
    </submittedName>
</protein>
<gene>
    <name evidence="5" type="ORF">CJ229_002575</name>
</gene>
<evidence type="ECO:0000256" key="2">
    <source>
        <dbReference type="SAM" id="MobiDB-lite"/>
    </source>
</evidence>
<evidence type="ECO:0000256" key="1">
    <source>
        <dbReference type="ARBA" id="ARBA00093462"/>
    </source>
</evidence>
<dbReference type="Pfam" id="PF25888">
    <property type="entry name" value="WHD_DnaB"/>
    <property type="match status" value="1"/>
</dbReference>
<dbReference type="Proteomes" id="UP000243626">
    <property type="component" value="Chromosome"/>
</dbReference>
<evidence type="ECO:0000313" key="6">
    <source>
        <dbReference type="Proteomes" id="UP000243626"/>
    </source>
</evidence>
<organism evidence="5 6">
    <name type="scientific">Nosocomiicoccus massiliensis</name>
    <dbReference type="NCBI Taxonomy" id="1232430"/>
    <lineage>
        <taxon>Bacteria</taxon>
        <taxon>Bacillati</taxon>
        <taxon>Bacillota</taxon>
        <taxon>Bacilli</taxon>
        <taxon>Bacillales</taxon>
        <taxon>Staphylococcaceae</taxon>
        <taxon>Nosocomiicoccus</taxon>
    </lineage>
</organism>
<comment type="similarity">
    <text evidence="1">Belongs to the DnaB/DnaD family.</text>
</comment>
<evidence type="ECO:0000259" key="3">
    <source>
        <dbReference type="Pfam" id="PF07261"/>
    </source>
</evidence>
<sequence>MSSSLTPRTEFIVHNQQYISEHDRTMLNDIYMPILGSVAVSIYIYLHDSSRKFEPLEIRMHSEIIDEMNMTLSIFSSELEKLEAVGLVKTYVNDDAHIDQLIYEVKQPLTATEFFNDPMLSMFLYMKVGSELFNKKREYWKYPKLPDNITDVSRKFTEVFSNISLESFKLPEDHYEGRNNSTGSNVEQDDFDFEVLFTHLRGTFVDRKFFTQSVRENIVKLSELFHLNAYEMKKIIVKSTDKSKGIDLNILRRAALDYYRHEKEDEKLQPEDTPTNEDYFTSLDRISPVTRIRQLRNNNPSRSDELIVTRLVTETNLNNGVINVLLEYALMQKDGQLFDNYVFTIARDWESKGYQTAEEAKDAALTFYNNQSKKKSNYRVKRQIVEPKWFNEQKKQSSDQTMHNKKVTKKQSTSIQEAIDRFRKL</sequence>
<keyword evidence="6" id="KW-1185">Reference proteome</keyword>
<feature type="domain" description="Replicative helicase loading/DNA remodeling protein DnaB N-terminal winged helix" evidence="4">
    <location>
        <begin position="7"/>
        <end position="252"/>
    </location>
</feature>
<dbReference type="AlphaFoldDB" id="A0AAF0YNV8"/>
<proteinExistence type="inferred from homology"/>
<reference evidence="6" key="1">
    <citation type="submission" date="2017-09" db="EMBL/GenBank/DDBJ databases">
        <title>Bacterial strain isolated from the female urinary microbiota.</title>
        <authorList>
            <person name="Thomas-White K."/>
            <person name="Kumar N."/>
            <person name="Forster S."/>
            <person name="Putonti C."/>
            <person name="Lawley T."/>
            <person name="Wolfe A.J."/>
        </authorList>
    </citation>
    <scope>NUCLEOTIDE SEQUENCE [LARGE SCALE GENOMIC DNA]</scope>
    <source>
        <strain evidence="6">UMB0959</strain>
    </source>
</reference>
<name>A0AAF0YNV8_9STAP</name>
<feature type="region of interest" description="Disordered" evidence="2">
    <location>
        <begin position="392"/>
        <end position="411"/>
    </location>
</feature>
<evidence type="ECO:0000313" key="5">
    <source>
        <dbReference type="EMBL" id="WOS96647.1"/>
    </source>
</evidence>
<evidence type="ECO:0000259" key="4">
    <source>
        <dbReference type="Pfam" id="PF25888"/>
    </source>
</evidence>
<dbReference type="RefSeq" id="WP_102167476.1">
    <property type="nucleotide sequence ID" value="NZ_CP136964.1"/>
</dbReference>
<accession>A0AAF0YNV8</accession>